<feature type="coiled-coil region" evidence="7">
    <location>
        <begin position="334"/>
        <end position="368"/>
    </location>
</feature>
<evidence type="ECO:0000313" key="9">
    <source>
        <dbReference type="EMBL" id="KNC48367.1"/>
    </source>
</evidence>
<dbReference type="PIRSF" id="PIRSF017302">
    <property type="entry name" value="Gltscr2"/>
    <property type="match status" value="1"/>
</dbReference>
<keyword evidence="10" id="KW-1185">Reference proteome</keyword>
<dbReference type="GO" id="GO:0005654">
    <property type="term" value="C:nucleoplasm"/>
    <property type="evidence" value="ECO:0007669"/>
    <property type="project" value="UniProtKB-SubCell"/>
</dbReference>
<evidence type="ECO:0000256" key="2">
    <source>
        <dbReference type="ARBA" id="ARBA00004642"/>
    </source>
</evidence>
<organism evidence="9 10">
    <name type="scientific">Thecamonas trahens ATCC 50062</name>
    <dbReference type="NCBI Taxonomy" id="461836"/>
    <lineage>
        <taxon>Eukaryota</taxon>
        <taxon>Apusozoa</taxon>
        <taxon>Apusomonadida</taxon>
        <taxon>Apusomonadidae</taxon>
        <taxon>Thecamonas</taxon>
    </lineage>
</organism>
<feature type="compositionally biased region" description="Low complexity" evidence="8">
    <location>
        <begin position="510"/>
        <end position="519"/>
    </location>
</feature>
<reference evidence="9 10" key="1">
    <citation type="submission" date="2010-05" db="EMBL/GenBank/DDBJ databases">
        <title>The Genome Sequence of Thecamonas trahens ATCC 50062.</title>
        <authorList>
            <consortium name="The Broad Institute Genome Sequencing Platform"/>
            <person name="Russ C."/>
            <person name="Cuomo C."/>
            <person name="Shea T."/>
            <person name="Young S.K."/>
            <person name="Zeng Q."/>
            <person name="Koehrsen M."/>
            <person name="Haas B."/>
            <person name="Borodovsky M."/>
            <person name="Guigo R."/>
            <person name="Alvarado L."/>
            <person name="Berlin A."/>
            <person name="Bochicchio J."/>
            <person name="Borenstein D."/>
            <person name="Chapman S."/>
            <person name="Chen Z."/>
            <person name="Freedman E."/>
            <person name="Gellesch M."/>
            <person name="Goldberg J."/>
            <person name="Griggs A."/>
            <person name="Gujja S."/>
            <person name="Heilman E."/>
            <person name="Heiman D."/>
            <person name="Hepburn T."/>
            <person name="Howarth C."/>
            <person name="Jen D."/>
            <person name="Larson L."/>
            <person name="Mehta T."/>
            <person name="Park D."/>
            <person name="Pearson M."/>
            <person name="Roberts A."/>
            <person name="Saif S."/>
            <person name="Shenoy N."/>
            <person name="Sisk P."/>
            <person name="Stolte C."/>
            <person name="Sykes S."/>
            <person name="Thomson T."/>
            <person name="Walk T."/>
            <person name="White J."/>
            <person name="Yandava C."/>
            <person name="Burger G."/>
            <person name="Gray M.W."/>
            <person name="Holland P.W.H."/>
            <person name="King N."/>
            <person name="Lang F.B.F."/>
            <person name="Roger A.J."/>
            <person name="Ruiz-Trillo I."/>
            <person name="Lander E."/>
            <person name="Nusbaum C."/>
        </authorList>
    </citation>
    <scope>NUCLEOTIDE SEQUENCE [LARGE SCALE GENOMIC DNA]</scope>
    <source>
        <strain evidence="9 10">ATCC 50062</strain>
    </source>
</reference>
<feature type="compositionally biased region" description="Basic residues" evidence="8">
    <location>
        <begin position="520"/>
        <end position="529"/>
    </location>
</feature>
<evidence type="ECO:0000256" key="3">
    <source>
        <dbReference type="ARBA" id="ARBA00008838"/>
    </source>
</evidence>
<dbReference type="GeneID" id="25564338"/>
<feature type="compositionally biased region" description="Acidic residues" evidence="8">
    <location>
        <begin position="476"/>
        <end position="491"/>
    </location>
</feature>
<dbReference type="GO" id="GO:0005730">
    <property type="term" value="C:nucleolus"/>
    <property type="evidence" value="ECO:0007669"/>
    <property type="project" value="UniProtKB-SubCell"/>
</dbReference>
<accession>A0A0L0D7K5</accession>
<dbReference type="EMBL" id="GL349451">
    <property type="protein sequence ID" value="KNC48367.1"/>
    <property type="molecule type" value="Genomic_DNA"/>
</dbReference>
<feature type="region of interest" description="Disordered" evidence="8">
    <location>
        <begin position="1"/>
        <end position="24"/>
    </location>
</feature>
<comment type="similarity">
    <text evidence="3">Belongs to the NOP53 family.</text>
</comment>
<evidence type="ECO:0000256" key="5">
    <source>
        <dbReference type="ARBA" id="ARBA00022517"/>
    </source>
</evidence>
<feature type="region of interest" description="Disordered" evidence="8">
    <location>
        <begin position="464"/>
        <end position="529"/>
    </location>
</feature>
<dbReference type="RefSeq" id="XP_013758487.1">
    <property type="nucleotide sequence ID" value="XM_013903033.1"/>
</dbReference>
<evidence type="ECO:0000256" key="7">
    <source>
        <dbReference type="SAM" id="Coils"/>
    </source>
</evidence>
<sequence length="529" mass="58661">MAKKKTGRKNKRKRANSGKHADVSDVIEAVHAASEMAAQGGPIEAQDDDDLFFTDTKPTAKLMTRAERKAAARAKVLHIDAKLSSKAVAIGASSLYTGRVSENQRKKAAAAAKARLRDSEAIAQRRAAKNAEARRQRAMDLLRKGEKPRSLAELANAKKLERQKRRAVIVDLNEDASSQQVEIVDAWAEPVGREKILAEENVDDYVADTIMPVKRRKLLSGHKMVANVRVAAPGQSYNPVTSEHTKHLVDAAAGQIKRNKAKAKLDSELPAKSVRAVTDVVSSLLPLDMMMDSDDDGASDSESLDEEAKAEIAIARKMREMQANRKPRTARQRRNITISKVKNEEARRRKLERRKRNELYLLKRLNKEVLAEIEIRRAKASARAAAAAAAPAAPITKLGKGSITIEPEFLLPSEIPSSLRRLPIQGSVLADRMTSIYERGKAELPKAKRGKPSRPWLKTKVRIHKRDEWAEHPLNNDDDLEDSSSGDEDLGRDDPNANHNATRIPGYGPNQRSSSSRGSRNNHNRNKKR</sequence>
<gene>
    <name evidence="9" type="ORF">AMSG_04816</name>
</gene>
<dbReference type="STRING" id="461836.A0A0L0D7K5"/>
<dbReference type="OMA" id="NHNATRI"/>
<proteinExistence type="inferred from homology"/>
<evidence type="ECO:0000256" key="6">
    <source>
        <dbReference type="ARBA" id="ARBA00023242"/>
    </source>
</evidence>
<keyword evidence="5" id="KW-0690">Ribosome biogenesis</keyword>
<dbReference type="GO" id="GO:0000027">
    <property type="term" value="P:ribosomal large subunit assembly"/>
    <property type="evidence" value="ECO:0007669"/>
    <property type="project" value="TreeGrafter"/>
</dbReference>
<evidence type="ECO:0000256" key="8">
    <source>
        <dbReference type="SAM" id="MobiDB-lite"/>
    </source>
</evidence>
<dbReference type="InterPro" id="IPR011687">
    <property type="entry name" value="Nop53/GLTSCR2"/>
</dbReference>
<feature type="compositionally biased region" description="Basic residues" evidence="8">
    <location>
        <begin position="1"/>
        <end position="17"/>
    </location>
</feature>
<dbReference type="PANTHER" id="PTHR14211:SF7">
    <property type="entry name" value="RIBOSOME BIOGENESIS PROTEIN NOP53"/>
    <property type="match status" value="1"/>
</dbReference>
<evidence type="ECO:0000313" key="10">
    <source>
        <dbReference type="Proteomes" id="UP000054408"/>
    </source>
</evidence>
<evidence type="ECO:0000256" key="4">
    <source>
        <dbReference type="ARBA" id="ARBA00018339"/>
    </source>
</evidence>
<dbReference type="Pfam" id="PF07767">
    <property type="entry name" value="Nop53"/>
    <property type="match status" value="1"/>
</dbReference>
<dbReference type="Proteomes" id="UP000054408">
    <property type="component" value="Unassembled WGS sequence"/>
</dbReference>
<feature type="compositionally biased region" description="Basic and acidic residues" evidence="8">
    <location>
        <begin position="465"/>
        <end position="475"/>
    </location>
</feature>
<dbReference type="PANTHER" id="PTHR14211">
    <property type="entry name" value="GLIOMA SUPPRESSOR CANDIDATE REGION GENE 2"/>
    <property type="match status" value="1"/>
</dbReference>
<keyword evidence="7" id="KW-0175">Coiled coil</keyword>
<evidence type="ECO:0000256" key="1">
    <source>
        <dbReference type="ARBA" id="ARBA00004604"/>
    </source>
</evidence>
<dbReference type="GO" id="GO:0008097">
    <property type="term" value="F:5S rRNA binding"/>
    <property type="evidence" value="ECO:0007669"/>
    <property type="project" value="TreeGrafter"/>
</dbReference>
<comment type="subcellular location">
    <subcellularLocation>
        <location evidence="1">Nucleus</location>
        <location evidence="1">Nucleolus</location>
    </subcellularLocation>
    <subcellularLocation>
        <location evidence="2">Nucleus</location>
        <location evidence="2">Nucleoplasm</location>
    </subcellularLocation>
</comment>
<keyword evidence="6" id="KW-0539">Nucleus</keyword>
<name>A0A0L0D7K5_THETB</name>
<dbReference type="AlphaFoldDB" id="A0A0L0D7K5"/>
<dbReference type="GO" id="GO:0006364">
    <property type="term" value="P:rRNA processing"/>
    <property type="evidence" value="ECO:0007669"/>
    <property type="project" value="TreeGrafter"/>
</dbReference>
<protein>
    <recommendedName>
        <fullName evidence="4">Ribosome biogenesis protein NOP53</fullName>
    </recommendedName>
</protein>